<accession>A0A7X2LZG9</accession>
<feature type="transmembrane region" description="Helical" evidence="1">
    <location>
        <begin position="80"/>
        <end position="100"/>
    </location>
</feature>
<feature type="transmembrane region" description="Helical" evidence="1">
    <location>
        <begin position="221"/>
        <end position="242"/>
    </location>
</feature>
<feature type="transmembrane region" description="Helical" evidence="1">
    <location>
        <begin position="137"/>
        <end position="163"/>
    </location>
</feature>
<dbReference type="Proteomes" id="UP000448867">
    <property type="component" value="Unassembled WGS sequence"/>
</dbReference>
<feature type="transmembrane region" description="Helical" evidence="1">
    <location>
        <begin position="175"/>
        <end position="192"/>
    </location>
</feature>
<gene>
    <name evidence="2" type="ORF">GJU40_07065</name>
</gene>
<sequence length="248" mass="28167">MRNNRVLAIVNLIFYIIMVAVNYLANALPINDRTTGDISDSLPIIFEPAGYAFSIWSLIYILLGIWVIKQFFAKGEQKIAYLKVGFWFAGNAMLNSLWILAFHYEMFIITLILMAAILITLIVIYSKVKVPGKQPFLLRAPISIYMGWISVASIVNVFIFFYTQDIESFLGLSEFPWVLIMLAVGGVLALFVNMKEGDILYPLVFIWAYIAIIVKEADQQAVAYTALTIIVLLAARIVFFAIKNRWKN</sequence>
<dbReference type="EMBL" id="WKKI01000009">
    <property type="protein sequence ID" value="MRX71932.1"/>
    <property type="molecule type" value="Genomic_DNA"/>
</dbReference>
<reference evidence="2 3" key="1">
    <citation type="submission" date="2019-11" db="EMBL/GenBank/DDBJ databases">
        <title>Bacillus lacus genome.</title>
        <authorList>
            <person name="Allen C.J."/>
            <person name="Newman J.D."/>
        </authorList>
    </citation>
    <scope>NUCLEOTIDE SEQUENCE [LARGE SCALE GENOMIC DNA]</scope>
    <source>
        <strain evidence="2 3">KCTC 33946</strain>
    </source>
</reference>
<feature type="transmembrane region" description="Helical" evidence="1">
    <location>
        <begin position="48"/>
        <end position="68"/>
    </location>
</feature>
<dbReference type="OrthoDB" id="5189031at2"/>
<proteinExistence type="predicted"/>
<dbReference type="PANTHER" id="PTHR33802">
    <property type="entry name" value="SI:CH211-161H7.5-RELATED"/>
    <property type="match status" value="1"/>
</dbReference>
<keyword evidence="1" id="KW-0812">Transmembrane</keyword>
<keyword evidence="3" id="KW-1185">Reference proteome</keyword>
<keyword evidence="1" id="KW-0472">Membrane</keyword>
<dbReference type="PANTHER" id="PTHR33802:SF1">
    <property type="entry name" value="XK-RELATED PROTEIN"/>
    <property type="match status" value="1"/>
</dbReference>
<dbReference type="Gene3D" id="1.20.1260.100">
    <property type="entry name" value="TspO/MBR protein"/>
    <property type="match status" value="1"/>
</dbReference>
<feature type="transmembrane region" description="Helical" evidence="1">
    <location>
        <begin position="7"/>
        <end position="28"/>
    </location>
</feature>
<feature type="transmembrane region" description="Helical" evidence="1">
    <location>
        <begin position="106"/>
        <end position="125"/>
    </location>
</feature>
<dbReference type="AlphaFoldDB" id="A0A7X2LZG9"/>
<protein>
    <submittedName>
        <fullName evidence="2">Tryptophan-rich sensory protein</fullName>
    </submittedName>
</protein>
<keyword evidence="1" id="KW-1133">Transmembrane helix</keyword>
<dbReference type="RefSeq" id="WP_154307074.1">
    <property type="nucleotide sequence ID" value="NZ_WKKI01000009.1"/>
</dbReference>
<organism evidence="2 3">
    <name type="scientific">Metabacillus lacus</name>
    <dbReference type="NCBI Taxonomy" id="1983721"/>
    <lineage>
        <taxon>Bacteria</taxon>
        <taxon>Bacillati</taxon>
        <taxon>Bacillota</taxon>
        <taxon>Bacilli</taxon>
        <taxon>Bacillales</taxon>
        <taxon>Bacillaceae</taxon>
        <taxon>Metabacillus</taxon>
    </lineage>
</organism>
<comment type="caution">
    <text evidence="2">The sequence shown here is derived from an EMBL/GenBank/DDBJ whole genome shotgun (WGS) entry which is preliminary data.</text>
</comment>
<evidence type="ECO:0000256" key="1">
    <source>
        <dbReference type="SAM" id="Phobius"/>
    </source>
</evidence>
<name>A0A7X2LZG9_9BACI</name>
<evidence type="ECO:0000313" key="2">
    <source>
        <dbReference type="EMBL" id="MRX71932.1"/>
    </source>
</evidence>
<evidence type="ECO:0000313" key="3">
    <source>
        <dbReference type="Proteomes" id="UP000448867"/>
    </source>
</evidence>
<dbReference type="InterPro" id="IPR038330">
    <property type="entry name" value="TspO/MBR-related_sf"/>
</dbReference>
<feature type="transmembrane region" description="Helical" evidence="1">
    <location>
        <begin position="199"/>
        <end position="215"/>
    </location>
</feature>